<dbReference type="RefSeq" id="XP_067804986.1">
    <property type="nucleotide sequence ID" value="XM_067946195.1"/>
</dbReference>
<dbReference type="PANTHER" id="PTHR43326:SF1">
    <property type="entry name" value="METHIONINE--TRNA LIGASE, MITOCHONDRIAL"/>
    <property type="match status" value="1"/>
</dbReference>
<evidence type="ECO:0000256" key="1">
    <source>
        <dbReference type="ARBA" id="ARBA00012838"/>
    </source>
</evidence>
<dbReference type="Proteomes" id="UP001214638">
    <property type="component" value="Unassembled WGS sequence"/>
</dbReference>
<evidence type="ECO:0000256" key="2">
    <source>
        <dbReference type="ARBA" id="ARBA00022598"/>
    </source>
</evidence>
<protein>
    <recommendedName>
        <fullName evidence="1">methionine--tRNA ligase</fullName>
        <ecNumber evidence="1">6.1.1.10</ecNumber>
    </recommendedName>
</protein>
<dbReference type="EMBL" id="JALLKP010000001">
    <property type="protein sequence ID" value="KAK2198144.1"/>
    <property type="molecule type" value="Genomic_DNA"/>
</dbReference>
<keyword evidence="5 7" id="KW-0648">Protein biosynthesis</keyword>
<keyword evidence="4 7" id="KW-0067">ATP-binding</keyword>
<dbReference type="PRINTS" id="PR01041">
    <property type="entry name" value="TRNASYNTHMET"/>
</dbReference>
<dbReference type="Gene3D" id="1.10.730.10">
    <property type="entry name" value="Isoleucyl-tRNA Synthetase, Domain 1"/>
    <property type="match status" value="1"/>
</dbReference>
<comment type="similarity">
    <text evidence="7">Belongs to the class-I aminoacyl-tRNA synthetase family.</text>
</comment>
<dbReference type="InterPro" id="IPR009080">
    <property type="entry name" value="tRNAsynth_Ia_anticodon-bd"/>
</dbReference>
<keyword evidence="2 7" id="KW-0436">Ligase</keyword>
<feature type="domain" description="Methionyl/Leucyl tRNA synthetase" evidence="8">
    <location>
        <begin position="223"/>
        <end position="434"/>
    </location>
</feature>
<dbReference type="KEGG" id="bdw:94335447"/>
<accession>A0AAD9UQR7</accession>
<proteinExistence type="inferred from homology"/>
<dbReference type="AlphaFoldDB" id="A0AAD9UQR7"/>
<dbReference type="InterPro" id="IPR023457">
    <property type="entry name" value="Met-tRNA_synth_2"/>
</dbReference>
<comment type="caution">
    <text evidence="9">The sequence shown here is derived from an EMBL/GenBank/DDBJ whole genome shotgun (WGS) entry which is preliminary data.</text>
</comment>
<dbReference type="Gene3D" id="2.170.220.10">
    <property type="match status" value="1"/>
</dbReference>
<dbReference type="GO" id="GO:0005524">
    <property type="term" value="F:ATP binding"/>
    <property type="evidence" value="ECO:0007669"/>
    <property type="project" value="UniProtKB-KW"/>
</dbReference>
<dbReference type="PANTHER" id="PTHR43326">
    <property type="entry name" value="METHIONYL-TRNA SYNTHETASE"/>
    <property type="match status" value="1"/>
</dbReference>
<dbReference type="InterPro" id="IPR033911">
    <property type="entry name" value="MetRS_core"/>
</dbReference>
<evidence type="ECO:0000256" key="3">
    <source>
        <dbReference type="ARBA" id="ARBA00022741"/>
    </source>
</evidence>
<evidence type="ECO:0000259" key="8">
    <source>
        <dbReference type="Pfam" id="PF09334"/>
    </source>
</evidence>
<dbReference type="InterPro" id="IPR015413">
    <property type="entry name" value="Methionyl/Leucyl_tRNA_Synth"/>
</dbReference>
<reference evidence="9" key="1">
    <citation type="journal article" date="2023" name="Nat. Microbiol.">
        <title>Babesia duncani multi-omics identifies virulence factors and drug targets.</title>
        <authorList>
            <person name="Singh P."/>
            <person name="Lonardi S."/>
            <person name="Liang Q."/>
            <person name="Vydyam P."/>
            <person name="Khabirova E."/>
            <person name="Fang T."/>
            <person name="Gihaz S."/>
            <person name="Thekkiniath J."/>
            <person name="Munshi M."/>
            <person name="Abel S."/>
            <person name="Ciampossin L."/>
            <person name="Batugedara G."/>
            <person name="Gupta M."/>
            <person name="Lu X.M."/>
            <person name="Lenz T."/>
            <person name="Chakravarty S."/>
            <person name="Cornillot E."/>
            <person name="Hu Y."/>
            <person name="Ma W."/>
            <person name="Gonzalez L.M."/>
            <person name="Sanchez S."/>
            <person name="Estrada K."/>
            <person name="Sanchez-Flores A."/>
            <person name="Montero E."/>
            <person name="Harb O.S."/>
            <person name="Le Roch K.G."/>
            <person name="Mamoun C.B."/>
        </authorList>
    </citation>
    <scope>NUCLEOTIDE SEQUENCE</scope>
    <source>
        <strain evidence="9">WA1</strain>
    </source>
</reference>
<dbReference type="GO" id="GO:0004825">
    <property type="term" value="F:methionine-tRNA ligase activity"/>
    <property type="evidence" value="ECO:0007669"/>
    <property type="project" value="UniProtKB-EC"/>
</dbReference>
<dbReference type="InterPro" id="IPR014729">
    <property type="entry name" value="Rossmann-like_a/b/a_fold"/>
</dbReference>
<evidence type="ECO:0000313" key="10">
    <source>
        <dbReference type="Proteomes" id="UP001214638"/>
    </source>
</evidence>
<dbReference type="GeneID" id="94335447"/>
<dbReference type="SUPFAM" id="SSF52374">
    <property type="entry name" value="Nucleotidylyl transferase"/>
    <property type="match status" value="1"/>
</dbReference>
<evidence type="ECO:0000256" key="6">
    <source>
        <dbReference type="ARBA" id="ARBA00023146"/>
    </source>
</evidence>
<name>A0AAD9UQR7_9APIC</name>
<dbReference type="EC" id="6.1.1.10" evidence="1"/>
<gene>
    <name evidence="9" type="ORF">BdWA1_001149</name>
</gene>
<dbReference type="GO" id="GO:0006431">
    <property type="term" value="P:methionyl-tRNA aminoacylation"/>
    <property type="evidence" value="ECO:0007669"/>
    <property type="project" value="InterPro"/>
</dbReference>
<evidence type="ECO:0000256" key="7">
    <source>
        <dbReference type="RuleBase" id="RU363039"/>
    </source>
</evidence>
<evidence type="ECO:0000313" key="9">
    <source>
        <dbReference type="EMBL" id="KAK2198144.1"/>
    </source>
</evidence>
<organism evidence="9 10">
    <name type="scientific">Babesia duncani</name>
    <dbReference type="NCBI Taxonomy" id="323732"/>
    <lineage>
        <taxon>Eukaryota</taxon>
        <taxon>Sar</taxon>
        <taxon>Alveolata</taxon>
        <taxon>Apicomplexa</taxon>
        <taxon>Aconoidasida</taxon>
        <taxon>Piroplasmida</taxon>
        <taxon>Babesiidae</taxon>
        <taxon>Babesia</taxon>
    </lineage>
</organism>
<keyword evidence="3 7" id="KW-0547">Nucleotide-binding</keyword>
<dbReference type="Gene3D" id="3.40.50.620">
    <property type="entry name" value="HUPs"/>
    <property type="match status" value="1"/>
</dbReference>
<sequence>MSDCTHPTGIYLVIIQLVYVIFGKCEVYGFRCNNAAPATNGIFKQAAISAESPRNGVHVKTSPHASTVDEEQYLITSPLFYLNSEPHIGHAYTVVAADVIKRFKLMQGQNAKLLVGTDEHGTKIEQAANAIGKTPIEHVNYMRSKFLEMFSAYNVSADVFVHSSDEAHKKKVKGIFDHLLKKGDIYEGLHRGYFSPKEDLYYPQSQLVNGKSPQGFDVIEVAEHAYFFKLSKWQQELKHLLYSNPDFIIPSSRYNEALMLLEGPLPDVAITRRNCKWGIKINDEDTIYVWFDALLGYLHDYTIGDCGEATSEDGNVENGIKAGFGNTFAYNAINVLGKDILRFHALLWPALLLSLGLNVPKQLIVHGWLLNKGEKISKSKGPAIPAVFTENSDVARFTLMTFGAFGDDLNYNNRRLKVAKSQIVDLFANACHRLTGLLEQRQIVEIQPPSAPDPRIADIIEMLSQLEIDVQVSRLDMYINHVCDIAAQMNKYQTEQELWNVMDEKQFRKKAHIICQGLTLVAFYIWPVMPNVATCTLNRLNPIFHGSINGHVITTKGFQVIENIKNFTFRPVHGDAIL</sequence>
<dbReference type="Pfam" id="PF09334">
    <property type="entry name" value="tRNA-synt_1g"/>
    <property type="match status" value="2"/>
</dbReference>
<evidence type="ECO:0000256" key="5">
    <source>
        <dbReference type="ARBA" id="ARBA00022917"/>
    </source>
</evidence>
<keyword evidence="6 7" id="KW-0030">Aminoacyl-tRNA synthetase</keyword>
<dbReference type="SUPFAM" id="SSF47323">
    <property type="entry name" value="Anticodon-binding domain of a subclass of class I aminoacyl-tRNA synthetases"/>
    <property type="match status" value="1"/>
</dbReference>
<keyword evidence="10" id="KW-1185">Reference proteome</keyword>
<evidence type="ECO:0000256" key="4">
    <source>
        <dbReference type="ARBA" id="ARBA00022840"/>
    </source>
</evidence>
<feature type="domain" description="Methionyl/Leucyl tRNA synthetase" evidence="8">
    <location>
        <begin position="73"/>
        <end position="214"/>
    </location>
</feature>